<dbReference type="Gene3D" id="3.40.1050.10">
    <property type="entry name" value="Carbonic anhydrase"/>
    <property type="match status" value="1"/>
</dbReference>
<name>A0A7D3XLQ1_9BACT</name>
<dbReference type="SMART" id="SM00947">
    <property type="entry name" value="Pro_CA"/>
    <property type="match status" value="1"/>
</dbReference>
<organism evidence="10 11">
    <name type="scientific">Tenuifilum thalassicum</name>
    <dbReference type="NCBI Taxonomy" id="2590900"/>
    <lineage>
        <taxon>Bacteria</taxon>
        <taxon>Pseudomonadati</taxon>
        <taxon>Bacteroidota</taxon>
        <taxon>Bacteroidia</taxon>
        <taxon>Bacteroidales</taxon>
        <taxon>Tenuifilaceae</taxon>
        <taxon>Tenuifilum</taxon>
    </lineage>
</organism>
<dbReference type="CDD" id="cd00883">
    <property type="entry name" value="beta_CA_cladeA"/>
    <property type="match status" value="1"/>
</dbReference>
<dbReference type="PANTHER" id="PTHR11002:SF51">
    <property type="entry name" value="CARBONIC ANHYDRASE"/>
    <property type="match status" value="1"/>
</dbReference>
<evidence type="ECO:0000256" key="5">
    <source>
        <dbReference type="ARBA" id="ARBA00023239"/>
    </source>
</evidence>
<comment type="cofactor">
    <cofactor evidence="9">
        <name>Zn(2+)</name>
        <dbReference type="ChEBI" id="CHEBI:29105"/>
    </cofactor>
    <text evidence="9">Binds 1 zinc ion per subunit.</text>
</comment>
<evidence type="ECO:0000256" key="4">
    <source>
        <dbReference type="ARBA" id="ARBA00022833"/>
    </source>
</evidence>
<comment type="similarity">
    <text evidence="1">Belongs to the beta-class carbonic anhydrase family.</text>
</comment>
<evidence type="ECO:0000313" key="11">
    <source>
        <dbReference type="Proteomes" id="UP000500961"/>
    </source>
</evidence>
<evidence type="ECO:0000256" key="3">
    <source>
        <dbReference type="ARBA" id="ARBA00022723"/>
    </source>
</evidence>
<evidence type="ECO:0000256" key="2">
    <source>
        <dbReference type="ARBA" id="ARBA00012925"/>
    </source>
</evidence>
<feature type="binding site" evidence="9">
    <location>
        <position position="97"/>
    </location>
    <ligand>
        <name>Zn(2+)</name>
        <dbReference type="ChEBI" id="CHEBI:29105"/>
    </ligand>
</feature>
<dbReference type="InterPro" id="IPR001765">
    <property type="entry name" value="Carbonic_anhydrase"/>
</dbReference>
<dbReference type="EMBL" id="CP041345">
    <property type="protein sequence ID" value="QKG80555.1"/>
    <property type="molecule type" value="Genomic_DNA"/>
</dbReference>
<dbReference type="RefSeq" id="WP_173075384.1">
    <property type="nucleotide sequence ID" value="NZ_CP041345.1"/>
</dbReference>
<keyword evidence="3 9" id="KW-0479">Metal-binding</keyword>
<dbReference type="EC" id="4.2.1.1" evidence="2"/>
<evidence type="ECO:0000256" key="6">
    <source>
        <dbReference type="ARBA" id="ARBA00039351"/>
    </source>
</evidence>
<dbReference type="Proteomes" id="UP000500961">
    <property type="component" value="Chromosome"/>
</dbReference>
<evidence type="ECO:0000256" key="1">
    <source>
        <dbReference type="ARBA" id="ARBA00006217"/>
    </source>
</evidence>
<dbReference type="GO" id="GO:0005737">
    <property type="term" value="C:cytoplasm"/>
    <property type="evidence" value="ECO:0007669"/>
    <property type="project" value="TreeGrafter"/>
</dbReference>
<feature type="binding site" evidence="9">
    <location>
        <position position="41"/>
    </location>
    <ligand>
        <name>Zn(2+)</name>
        <dbReference type="ChEBI" id="CHEBI:29105"/>
    </ligand>
</feature>
<dbReference type="KEGG" id="ttz:FHG85_09825"/>
<dbReference type="InterPro" id="IPR015892">
    <property type="entry name" value="Carbonic_anhydrase_CS"/>
</dbReference>
<dbReference type="GO" id="GO:0034599">
    <property type="term" value="P:cellular response to oxidative stress"/>
    <property type="evidence" value="ECO:0007669"/>
    <property type="project" value="TreeGrafter"/>
</dbReference>
<dbReference type="GO" id="GO:0015976">
    <property type="term" value="P:carbon utilization"/>
    <property type="evidence" value="ECO:0007669"/>
    <property type="project" value="InterPro"/>
</dbReference>
<dbReference type="GO" id="GO:0071244">
    <property type="term" value="P:cellular response to carbon dioxide"/>
    <property type="evidence" value="ECO:0007669"/>
    <property type="project" value="TreeGrafter"/>
</dbReference>
<evidence type="ECO:0000256" key="7">
    <source>
        <dbReference type="ARBA" id="ARBA00048348"/>
    </source>
</evidence>
<evidence type="ECO:0000256" key="8">
    <source>
        <dbReference type="ARBA" id="ARBA00082533"/>
    </source>
</evidence>
<dbReference type="AlphaFoldDB" id="A0A7D3XLQ1"/>
<keyword evidence="11" id="KW-1185">Reference proteome</keyword>
<dbReference type="FunFam" id="3.40.1050.10:FF:000001">
    <property type="entry name" value="Carbonic anhydrase"/>
    <property type="match status" value="1"/>
</dbReference>
<feature type="binding site" evidence="9">
    <location>
        <position position="100"/>
    </location>
    <ligand>
        <name>Zn(2+)</name>
        <dbReference type="ChEBI" id="CHEBI:29105"/>
    </ligand>
</feature>
<dbReference type="GO" id="GO:0004089">
    <property type="term" value="F:carbonate dehydratase activity"/>
    <property type="evidence" value="ECO:0007669"/>
    <property type="project" value="UniProtKB-EC"/>
</dbReference>
<sequence>MDLKSIFQRNKIWAEKKISDKPDYFIDLARGQQPKILYIGCSDSRVSAEEIMGVEPGEVFVYRNIANQVPNSDLASMAVINYAVTVLEVEHIVVCGHYRCGGVEAALQPKDMGILNPWLRNIRDVYRLHRPELEKCNSPVEKNKRLVELNVLEQCVNVLKTYEVQKAIRQNKISVHGWVFDLESGLLKDLNIDVNHILENIMTIYRIE</sequence>
<comment type="catalytic activity">
    <reaction evidence="7">
        <text>hydrogencarbonate + H(+) = CO2 + H2O</text>
        <dbReference type="Rhea" id="RHEA:10748"/>
        <dbReference type="ChEBI" id="CHEBI:15377"/>
        <dbReference type="ChEBI" id="CHEBI:15378"/>
        <dbReference type="ChEBI" id="CHEBI:16526"/>
        <dbReference type="ChEBI" id="CHEBI:17544"/>
        <dbReference type="EC" id="4.2.1.1"/>
    </reaction>
</comment>
<feature type="binding site" evidence="9">
    <location>
        <position position="43"/>
    </location>
    <ligand>
        <name>Zn(2+)</name>
        <dbReference type="ChEBI" id="CHEBI:29105"/>
    </ligand>
</feature>
<dbReference type="Pfam" id="PF00484">
    <property type="entry name" value="Pro_CA"/>
    <property type="match status" value="1"/>
</dbReference>
<keyword evidence="5" id="KW-0456">Lyase</keyword>
<evidence type="ECO:0000313" key="10">
    <source>
        <dbReference type="EMBL" id="QKG80555.1"/>
    </source>
</evidence>
<evidence type="ECO:0000256" key="9">
    <source>
        <dbReference type="PIRSR" id="PIRSR601765-1"/>
    </source>
</evidence>
<reference evidence="10 11" key="1">
    <citation type="submission" date="2019-07" db="EMBL/GenBank/DDBJ databases">
        <title>Thalassofilum flectens gen. nov., sp. nov., a novel moderate thermophilic anaerobe from a shallow sea hot spring in Kunashir Island (Russia), representing a new family in the order Bacteroidales, and proposal of Thalassofilacea fam. nov.</title>
        <authorList>
            <person name="Kochetkova T.V."/>
            <person name="Podosokorskaya O.A."/>
            <person name="Novikov A."/>
            <person name="Elcheninov A.G."/>
            <person name="Toshchakov S.V."/>
            <person name="Kublanov I.V."/>
        </authorList>
    </citation>
    <scope>NUCLEOTIDE SEQUENCE [LARGE SCALE GENOMIC DNA]</scope>
    <source>
        <strain evidence="10 11">38-H</strain>
    </source>
</reference>
<dbReference type="PROSITE" id="PS00704">
    <property type="entry name" value="PROK_CO2_ANHYDRASE_1"/>
    <property type="match status" value="1"/>
</dbReference>
<accession>A0A7D3XLQ1</accession>
<proteinExistence type="inferred from homology"/>
<dbReference type="InterPro" id="IPR036874">
    <property type="entry name" value="Carbonic_anhydrase_sf"/>
</dbReference>
<dbReference type="PANTHER" id="PTHR11002">
    <property type="entry name" value="CARBONIC ANHYDRASE"/>
    <property type="match status" value="1"/>
</dbReference>
<dbReference type="SUPFAM" id="SSF53056">
    <property type="entry name" value="beta-carbonic anhydrase, cab"/>
    <property type="match status" value="1"/>
</dbReference>
<keyword evidence="4 9" id="KW-0862">Zinc</keyword>
<gene>
    <name evidence="10" type="ORF">FHG85_09825</name>
</gene>
<protein>
    <recommendedName>
        <fullName evidence="6">Carbonic anhydrase 2</fullName>
        <ecNumber evidence="2">4.2.1.1</ecNumber>
    </recommendedName>
    <alternativeName>
        <fullName evidence="8">Carbonate dehydratase 2</fullName>
    </alternativeName>
</protein>
<dbReference type="GO" id="GO:0008270">
    <property type="term" value="F:zinc ion binding"/>
    <property type="evidence" value="ECO:0007669"/>
    <property type="project" value="InterPro"/>
</dbReference>